<gene>
    <name evidence="1" type="ORF">C2G38_2044584</name>
</gene>
<dbReference type="OrthoDB" id="2430780at2759"/>
<accession>A0A397UHS6</accession>
<dbReference type="Proteomes" id="UP000266673">
    <property type="component" value="Unassembled WGS sequence"/>
</dbReference>
<sequence>MIKVNGKFAKASIRLSSSLNLMSIRNNDRGVSGFVNVRCVKSKSIENDDDSVSCTKKKKRIISMTNKKVTNQMKGLLESLMGSELNNNNVNNIENDVIESPNGGADAAKTADENVKGTIGQSVMSRVEDGGGFTALFLELPLFKVSDTDLIRLFGGRPRRF</sequence>
<evidence type="ECO:0000313" key="1">
    <source>
        <dbReference type="EMBL" id="RIB09121.1"/>
    </source>
</evidence>
<keyword evidence="2" id="KW-1185">Reference proteome</keyword>
<proteinExistence type="predicted"/>
<name>A0A397UHS6_9GLOM</name>
<reference evidence="1 2" key="1">
    <citation type="submission" date="2018-06" db="EMBL/GenBank/DDBJ databases">
        <title>Comparative genomics reveals the genomic features of Rhizophagus irregularis, R. cerebriforme, R. diaphanum and Gigaspora rosea, and their symbiotic lifestyle signature.</title>
        <authorList>
            <person name="Morin E."/>
            <person name="San Clemente H."/>
            <person name="Chen E.C.H."/>
            <person name="De La Providencia I."/>
            <person name="Hainaut M."/>
            <person name="Kuo A."/>
            <person name="Kohler A."/>
            <person name="Murat C."/>
            <person name="Tang N."/>
            <person name="Roy S."/>
            <person name="Loubradou J."/>
            <person name="Henrissat B."/>
            <person name="Grigoriev I.V."/>
            <person name="Corradi N."/>
            <person name="Roux C."/>
            <person name="Martin F.M."/>
        </authorList>
    </citation>
    <scope>NUCLEOTIDE SEQUENCE [LARGE SCALE GENOMIC DNA]</scope>
    <source>
        <strain evidence="1 2">DAOM 194757</strain>
    </source>
</reference>
<dbReference type="EMBL" id="QKWP01001413">
    <property type="protein sequence ID" value="RIB09121.1"/>
    <property type="molecule type" value="Genomic_DNA"/>
</dbReference>
<evidence type="ECO:0000313" key="2">
    <source>
        <dbReference type="Proteomes" id="UP000266673"/>
    </source>
</evidence>
<comment type="caution">
    <text evidence="1">The sequence shown here is derived from an EMBL/GenBank/DDBJ whole genome shotgun (WGS) entry which is preliminary data.</text>
</comment>
<dbReference type="AlphaFoldDB" id="A0A397UHS6"/>
<protein>
    <submittedName>
        <fullName evidence="1">Uncharacterized protein</fullName>
    </submittedName>
</protein>
<organism evidence="1 2">
    <name type="scientific">Gigaspora rosea</name>
    <dbReference type="NCBI Taxonomy" id="44941"/>
    <lineage>
        <taxon>Eukaryota</taxon>
        <taxon>Fungi</taxon>
        <taxon>Fungi incertae sedis</taxon>
        <taxon>Mucoromycota</taxon>
        <taxon>Glomeromycotina</taxon>
        <taxon>Glomeromycetes</taxon>
        <taxon>Diversisporales</taxon>
        <taxon>Gigasporaceae</taxon>
        <taxon>Gigaspora</taxon>
    </lineage>
</organism>